<keyword evidence="4" id="KW-1185">Reference proteome</keyword>
<evidence type="ECO:0000313" key="3">
    <source>
        <dbReference type="EMBL" id="GES96306.1"/>
    </source>
</evidence>
<evidence type="ECO:0000313" key="4">
    <source>
        <dbReference type="Proteomes" id="UP000247702"/>
    </source>
</evidence>
<reference evidence="2 4" key="1">
    <citation type="submission" date="2017-11" db="EMBL/GenBank/DDBJ databases">
        <title>The genome of Rhizophagus clarus HR1 reveals common genetic basis of auxotrophy among arbuscular mycorrhizal fungi.</title>
        <authorList>
            <person name="Kobayashi Y."/>
        </authorList>
    </citation>
    <scope>NUCLEOTIDE SEQUENCE [LARGE SCALE GENOMIC DNA]</scope>
    <source>
        <strain evidence="2 4">HR1</strain>
    </source>
</reference>
<dbReference type="Proteomes" id="UP000615446">
    <property type="component" value="Unassembled WGS sequence"/>
</dbReference>
<feature type="compositionally biased region" description="Polar residues" evidence="1">
    <location>
        <begin position="33"/>
        <end position="59"/>
    </location>
</feature>
<dbReference type="Proteomes" id="UP000247702">
    <property type="component" value="Unassembled WGS sequence"/>
</dbReference>
<dbReference type="EMBL" id="BLAL01000250">
    <property type="protein sequence ID" value="GES96306.1"/>
    <property type="molecule type" value="Genomic_DNA"/>
</dbReference>
<protein>
    <submittedName>
        <fullName evidence="2">Uncharacterized protein</fullName>
    </submittedName>
</protein>
<feature type="compositionally biased region" description="Low complexity" evidence="1">
    <location>
        <begin position="60"/>
        <end position="91"/>
    </location>
</feature>
<dbReference type="AlphaFoldDB" id="A0A2Z6Q2X0"/>
<name>A0A2Z6Q2X0_9GLOM</name>
<reference evidence="3" key="2">
    <citation type="submission" date="2019-10" db="EMBL/GenBank/DDBJ databases">
        <title>Conservation and host-specific expression of non-tandemly repeated heterogenous ribosome RNA gene in arbuscular mycorrhizal fungi.</title>
        <authorList>
            <person name="Maeda T."/>
            <person name="Kobayashi Y."/>
            <person name="Nakagawa T."/>
            <person name="Ezawa T."/>
            <person name="Yamaguchi K."/>
            <person name="Bino T."/>
            <person name="Nishimoto Y."/>
            <person name="Shigenobu S."/>
            <person name="Kawaguchi M."/>
        </authorList>
    </citation>
    <scope>NUCLEOTIDE SEQUENCE</scope>
    <source>
        <strain evidence="3">HR1</strain>
    </source>
</reference>
<dbReference type="EMBL" id="BEXD01000109">
    <property type="protein sequence ID" value="GBB84333.1"/>
    <property type="molecule type" value="Genomic_DNA"/>
</dbReference>
<evidence type="ECO:0000313" key="2">
    <source>
        <dbReference type="EMBL" id="GBB84333.1"/>
    </source>
</evidence>
<comment type="caution">
    <text evidence="2">The sequence shown here is derived from an EMBL/GenBank/DDBJ whole genome shotgun (WGS) entry which is preliminary data.</text>
</comment>
<feature type="region of interest" description="Disordered" evidence="1">
    <location>
        <begin position="33"/>
        <end position="91"/>
    </location>
</feature>
<organism evidence="2 4">
    <name type="scientific">Rhizophagus clarus</name>
    <dbReference type="NCBI Taxonomy" id="94130"/>
    <lineage>
        <taxon>Eukaryota</taxon>
        <taxon>Fungi</taxon>
        <taxon>Fungi incertae sedis</taxon>
        <taxon>Mucoromycota</taxon>
        <taxon>Glomeromycotina</taxon>
        <taxon>Glomeromycetes</taxon>
        <taxon>Glomerales</taxon>
        <taxon>Glomeraceae</taxon>
        <taxon>Rhizophagus</taxon>
    </lineage>
</organism>
<gene>
    <name evidence="3" type="ORF">RCL2_002294000</name>
    <name evidence="2" type="ORF">RclHR1_10960002</name>
</gene>
<accession>A0A2Z6Q2X0</accession>
<proteinExistence type="predicted"/>
<evidence type="ECO:0000256" key="1">
    <source>
        <dbReference type="SAM" id="MobiDB-lite"/>
    </source>
</evidence>
<sequence length="106" mass="11992">MLGYFENYEDLKVALESLFVYERTEFKWYRSSSHLPKKNSVQNLARSSQKCSKKNSGAQGSPKSSSKPGSSRFMKRNPPSKNKNKKTNNSSLDKADILKLVLSLLS</sequence>